<dbReference type="RefSeq" id="WP_101335079.1">
    <property type="nucleotide sequence ID" value="NZ_PJNI01000012.1"/>
</dbReference>
<dbReference type="CDD" id="cd05332">
    <property type="entry name" value="11beta-HSD1_like_SDR_c"/>
    <property type="match status" value="1"/>
</dbReference>
<dbReference type="NCBIfam" id="NF004825">
    <property type="entry name" value="PRK06181.1"/>
    <property type="match status" value="1"/>
</dbReference>
<protein>
    <submittedName>
        <fullName evidence="3">Short chain dehydrogenase</fullName>
    </submittedName>
</protein>
<dbReference type="AlphaFoldDB" id="A0A2I0R0R8"/>
<evidence type="ECO:0000313" key="4">
    <source>
        <dbReference type="Proteomes" id="UP000236654"/>
    </source>
</evidence>
<dbReference type="GO" id="GO:0016020">
    <property type="term" value="C:membrane"/>
    <property type="evidence" value="ECO:0007669"/>
    <property type="project" value="TreeGrafter"/>
</dbReference>
<dbReference type="PRINTS" id="PR00081">
    <property type="entry name" value="GDHRDH"/>
</dbReference>
<dbReference type="InterPro" id="IPR002347">
    <property type="entry name" value="SDR_fam"/>
</dbReference>
<evidence type="ECO:0000256" key="2">
    <source>
        <dbReference type="ARBA" id="ARBA00023002"/>
    </source>
</evidence>
<dbReference type="InterPro" id="IPR036291">
    <property type="entry name" value="NAD(P)-bd_dom_sf"/>
</dbReference>
<accession>A0A2I0R0R8</accession>
<dbReference type="OrthoDB" id="822355at2"/>
<evidence type="ECO:0000256" key="1">
    <source>
        <dbReference type="ARBA" id="ARBA00006484"/>
    </source>
</evidence>
<dbReference type="Proteomes" id="UP000236654">
    <property type="component" value="Unassembled WGS sequence"/>
</dbReference>
<sequence>MKTFANKVVWITGASSGIGKELAIQLAELGSKLILSARNEQELEKLKSTLKNSEKHLVLPLDLAKNSNYEELTKVVIEQYQRIDYLFNSGGVSQRAEASKTSIDVDRRIMEVNYFGNIALTKAVLPYMQKQKSGHFIITSSIAGKFGFYLRSAYSASKHALHGYYESLLLEEAKNNIYVTIVCPGKINTPISKSALTEDGTAHGEMDHNQETGMSVEECVNQMLKATVKKKKEVLIGNKEILAAKIKRFSPALFWKIIKNQSPT</sequence>
<evidence type="ECO:0000313" key="3">
    <source>
        <dbReference type="EMBL" id="PKR80178.1"/>
    </source>
</evidence>
<dbReference type="Gene3D" id="3.40.50.720">
    <property type="entry name" value="NAD(P)-binding Rossmann-like Domain"/>
    <property type="match status" value="1"/>
</dbReference>
<organism evidence="3 4">
    <name type="scientific">Brumimicrobium salinarum</name>
    <dbReference type="NCBI Taxonomy" id="2058658"/>
    <lineage>
        <taxon>Bacteria</taxon>
        <taxon>Pseudomonadati</taxon>
        <taxon>Bacteroidota</taxon>
        <taxon>Flavobacteriia</taxon>
        <taxon>Flavobacteriales</taxon>
        <taxon>Crocinitomicaceae</taxon>
        <taxon>Brumimicrobium</taxon>
    </lineage>
</organism>
<dbReference type="PANTHER" id="PTHR44196:SF1">
    <property type="entry name" value="DEHYDROGENASE_REDUCTASE SDR FAMILY MEMBER 7B"/>
    <property type="match status" value="1"/>
</dbReference>
<dbReference type="EMBL" id="PJNI01000012">
    <property type="protein sequence ID" value="PKR80178.1"/>
    <property type="molecule type" value="Genomic_DNA"/>
</dbReference>
<keyword evidence="4" id="KW-1185">Reference proteome</keyword>
<comment type="caution">
    <text evidence="3">The sequence shown here is derived from an EMBL/GenBank/DDBJ whole genome shotgun (WGS) entry which is preliminary data.</text>
</comment>
<reference evidence="3 4" key="1">
    <citation type="submission" date="2017-12" db="EMBL/GenBank/DDBJ databases">
        <title>The draft genome sequence of Brumimicrobium saltpan LHR20.</title>
        <authorList>
            <person name="Do Z.-J."/>
            <person name="Luo H.-R."/>
        </authorList>
    </citation>
    <scope>NUCLEOTIDE SEQUENCE [LARGE SCALE GENOMIC DNA]</scope>
    <source>
        <strain evidence="3 4">LHR20</strain>
    </source>
</reference>
<name>A0A2I0R0R8_9FLAO</name>
<comment type="similarity">
    <text evidence="1">Belongs to the short-chain dehydrogenases/reductases (SDR) family.</text>
</comment>
<dbReference type="SUPFAM" id="SSF51735">
    <property type="entry name" value="NAD(P)-binding Rossmann-fold domains"/>
    <property type="match status" value="1"/>
</dbReference>
<dbReference type="PANTHER" id="PTHR44196">
    <property type="entry name" value="DEHYDROGENASE/REDUCTASE SDR FAMILY MEMBER 7B"/>
    <property type="match status" value="1"/>
</dbReference>
<gene>
    <name evidence="3" type="ORF">CW751_10965</name>
</gene>
<dbReference type="GO" id="GO:0016491">
    <property type="term" value="F:oxidoreductase activity"/>
    <property type="evidence" value="ECO:0007669"/>
    <property type="project" value="UniProtKB-KW"/>
</dbReference>
<dbReference type="Pfam" id="PF00106">
    <property type="entry name" value="adh_short"/>
    <property type="match status" value="1"/>
</dbReference>
<keyword evidence="2" id="KW-0560">Oxidoreductase</keyword>
<proteinExistence type="inferred from homology"/>